<dbReference type="Pfam" id="PF13304">
    <property type="entry name" value="AAA_21"/>
    <property type="match status" value="1"/>
</dbReference>
<dbReference type="CDD" id="cd00267">
    <property type="entry name" value="ABC_ATPase"/>
    <property type="match status" value="1"/>
</dbReference>
<dbReference type="InterPro" id="IPR027417">
    <property type="entry name" value="P-loop_NTPase"/>
</dbReference>
<name>A0ABX8H497_9BACT</name>
<geneLocation type="plasmid" evidence="2 3">
    <name>p1</name>
</geneLocation>
<dbReference type="Proteomes" id="UP000682802">
    <property type="component" value="Plasmid p1"/>
</dbReference>
<evidence type="ECO:0000313" key="2">
    <source>
        <dbReference type="EMBL" id="QWG10424.1"/>
    </source>
</evidence>
<proteinExistence type="predicted"/>
<keyword evidence="3" id="KW-1185">Reference proteome</keyword>
<evidence type="ECO:0000313" key="3">
    <source>
        <dbReference type="Proteomes" id="UP000682802"/>
    </source>
</evidence>
<feature type="domain" description="ATPase AAA-type core" evidence="1">
    <location>
        <begin position="32"/>
        <end position="338"/>
    </location>
</feature>
<gene>
    <name evidence="2" type="ORF">KM029_25955</name>
</gene>
<sequence length="568" mass="64879">MKLLSLKLEGYKNLKNKEQVSFNFSDCKNYCALVGLNGSGKSNLLEALSEVFSSLYHNSSCSLQYEIEYTISTSTVQVINGEMSLDTGEKVNKKDHFKYLPSNVIASYSGEDNRMWEGVYLNSYADFFKDIKKQTSFVPQLLYINKYTWEYALIALLSSEDTAVLQFVKEILKIGEDVEVKFAIDETKYGLYENNEALAFVKRLASLQKDSPTGAIPIQTISSLDLGHRDNKELSKKLFYYLFITGMPVKSELVKADKIIKKTEIEFDGIDILKLSEGEKKLILINAIIHILSDDKTLVLLDEPDAHVHIERKKEIINSIDKEDRFTLFSTHSPKILNCIDENNIRLVKNNSDTGVEIIHLDKINTLNEITNGEFSVIDATLALSTNKDILLVEGELDYKYINEALLRLNRLRDNKYEQFNFLIINCGGAGNIPAIFKEIVAPHIKPTQFCLATFDADKAGKDGIEGMNKILRESPMSNVETMTHTTPNDWEEGKEFYMEDYFPLDVYKPILLADIERKSKIKDFQQLTKNTVKNIIESNYRQFNDDAYVKFEILLDSIIEKQTSFHS</sequence>
<reference evidence="2 3" key="1">
    <citation type="submission" date="2021-05" db="EMBL/GenBank/DDBJ databases">
        <title>Comparative genomic studies on the polysaccharide-degrading batcterial strains of the Flammeovirga genus.</title>
        <authorList>
            <person name="Zewei F."/>
            <person name="Zheng Z."/>
            <person name="Yu L."/>
            <person name="Ruyue G."/>
            <person name="Yanhong M."/>
            <person name="Yuanyuan C."/>
            <person name="Jingyan G."/>
            <person name="Wenjun H."/>
        </authorList>
    </citation>
    <scope>NUCLEOTIDE SEQUENCE [LARGE SCALE GENOMIC DNA]</scope>
    <source>
        <strain evidence="2 3">YS10</strain>
        <plasmid evidence="2 3">p1</plasmid>
    </source>
</reference>
<dbReference type="RefSeq" id="WP_144077320.1">
    <property type="nucleotide sequence ID" value="NZ_CP076130.1"/>
</dbReference>
<dbReference type="SUPFAM" id="SSF52540">
    <property type="entry name" value="P-loop containing nucleoside triphosphate hydrolases"/>
    <property type="match status" value="1"/>
</dbReference>
<organism evidence="2 3">
    <name type="scientific">Flammeovirga kamogawensis</name>
    <dbReference type="NCBI Taxonomy" id="373891"/>
    <lineage>
        <taxon>Bacteria</taxon>
        <taxon>Pseudomonadati</taxon>
        <taxon>Bacteroidota</taxon>
        <taxon>Cytophagia</taxon>
        <taxon>Cytophagales</taxon>
        <taxon>Flammeovirgaceae</taxon>
        <taxon>Flammeovirga</taxon>
    </lineage>
</organism>
<dbReference type="EMBL" id="CP076130">
    <property type="protein sequence ID" value="QWG10424.1"/>
    <property type="molecule type" value="Genomic_DNA"/>
</dbReference>
<protein>
    <submittedName>
        <fullName evidence="2">AAA family ATPase</fullName>
    </submittedName>
</protein>
<keyword evidence="2" id="KW-0614">Plasmid</keyword>
<dbReference type="InterPro" id="IPR051396">
    <property type="entry name" value="Bact_Antivir_Def_Nuclease"/>
</dbReference>
<dbReference type="InterPro" id="IPR003959">
    <property type="entry name" value="ATPase_AAA_core"/>
</dbReference>
<dbReference type="PANTHER" id="PTHR43581">
    <property type="entry name" value="ATP/GTP PHOSPHATASE"/>
    <property type="match status" value="1"/>
</dbReference>
<evidence type="ECO:0000259" key="1">
    <source>
        <dbReference type="Pfam" id="PF13304"/>
    </source>
</evidence>
<dbReference type="Gene3D" id="3.40.50.300">
    <property type="entry name" value="P-loop containing nucleotide triphosphate hydrolases"/>
    <property type="match status" value="1"/>
</dbReference>
<dbReference type="PANTHER" id="PTHR43581:SF4">
    <property type="entry name" value="ATP_GTP PHOSPHATASE"/>
    <property type="match status" value="1"/>
</dbReference>
<accession>A0ABX8H497</accession>